<evidence type="ECO:0000313" key="9">
    <source>
        <dbReference type="EMBL" id="MDW5593038.1"/>
    </source>
</evidence>
<dbReference type="PRINTS" id="PR00352">
    <property type="entry name" value="3FE4SFRDOXIN"/>
</dbReference>
<comment type="function">
    <text evidence="8">Ferredoxins are iron-sulfur proteins that transfer electrons in a wide variety of metabolic reactions.</text>
</comment>
<evidence type="ECO:0000256" key="5">
    <source>
        <dbReference type="ARBA" id="ARBA00023004"/>
    </source>
</evidence>
<dbReference type="EMBL" id="JAWSTH010000002">
    <property type="protein sequence ID" value="MDW5593038.1"/>
    <property type="molecule type" value="Genomic_DNA"/>
</dbReference>
<evidence type="ECO:0000256" key="4">
    <source>
        <dbReference type="ARBA" id="ARBA00022982"/>
    </source>
</evidence>
<evidence type="ECO:0000256" key="6">
    <source>
        <dbReference type="ARBA" id="ARBA00023014"/>
    </source>
</evidence>
<dbReference type="Proteomes" id="UP001284601">
    <property type="component" value="Unassembled WGS sequence"/>
</dbReference>
<evidence type="ECO:0000313" key="10">
    <source>
        <dbReference type="Proteomes" id="UP001284601"/>
    </source>
</evidence>
<evidence type="ECO:0000256" key="3">
    <source>
        <dbReference type="ARBA" id="ARBA00022723"/>
    </source>
</evidence>
<protein>
    <recommendedName>
        <fullName evidence="8">Ferredoxin</fullName>
    </recommendedName>
</protein>
<evidence type="ECO:0000256" key="8">
    <source>
        <dbReference type="RuleBase" id="RU368020"/>
    </source>
</evidence>
<keyword evidence="3 8" id="KW-0479">Metal-binding</keyword>
<dbReference type="SUPFAM" id="SSF54862">
    <property type="entry name" value="4Fe-4S ferredoxins"/>
    <property type="match status" value="1"/>
</dbReference>
<gene>
    <name evidence="9" type="ORF">R7226_01725</name>
</gene>
<keyword evidence="4 8" id="KW-0249">Electron transport</keyword>
<dbReference type="Pfam" id="PF13459">
    <property type="entry name" value="Fer4_15"/>
    <property type="match status" value="1"/>
</dbReference>
<dbReference type="PANTHER" id="PTHR36923">
    <property type="entry name" value="FERREDOXIN"/>
    <property type="match status" value="1"/>
</dbReference>
<evidence type="ECO:0000256" key="1">
    <source>
        <dbReference type="ARBA" id="ARBA00001927"/>
    </source>
</evidence>
<comment type="cofactor">
    <cofactor evidence="1">
        <name>[3Fe-4S] cluster</name>
        <dbReference type="ChEBI" id="CHEBI:21137"/>
    </cofactor>
</comment>
<organism evidence="9 10">
    <name type="scientific">Conexibacter stalactiti</name>
    <dbReference type="NCBI Taxonomy" id="1940611"/>
    <lineage>
        <taxon>Bacteria</taxon>
        <taxon>Bacillati</taxon>
        <taxon>Actinomycetota</taxon>
        <taxon>Thermoleophilia</taxon>
        <taxon>Solirubrobacterales</taxon>
        <taxon>Conexibacteraceae</taxon>
        <taxon>Conexibacter</taxon>
    </lineage>
</organism>
<dbReference type="RefSeq" id="WP_318595300.1">
    <property type="nucleotide sequence ID" value="NZ_JAWSTH010000002.1"/>
</dbReference>
<evidence type="ECO:0000256" key="7">
    <source>
        <dbReference type="ARBA" id="ARBA00023291"/>
    </source>
</evidence>
<accession>A0ABU4HIA0</accession>
<keyword evidence="5 8" id="KW-0408">Iron</keyword>
<keyword evidence="6 8" id="KW-0411">Iron-sulfur</keyword>
<dbReference type="PANTHER" id="PTHR36923:SF3">
    <property type="entry name" value="FERREDOXIN"/>
    <property type="match status" value="1"/>
</dbReference>
<sequence length="63" mass="6869">MKTVIDWDLCEGNGACAVEAPELFEMDDDDNLVVLDEQPSDALRAKLEAAARACPKRAITFEG</sequence>
<proteinExistence type="predicted"/>
<comment type="caution">
    <text evidence="9">The sequence shown here is derived from an EMBL/GenBank/DDBJ whole genome shotgun (WGS) entry which is preliminary data.</text>
</comment>
<dbReference type="InterPro" id="IPR001080">
    <property type="entry name" value="3Fe4S_ferredoxin"/>
</dbReference>
<dbReference type="InterPro" id="IPR051269">
    <property type="entry name" value="Fe-S_cluster_ET"/>
</dbReference>
<reference evidence="10" key="1">
    <citation type="submission" date="2023-07" db="EMBL/GenBank/DDBJ databases">
        <title>Conexibacter stalactiti sp. nov., isolated from stalactites in a lava cave and emended description of the genus Conexibacter.</title>
        <authorList>
            <person name="Lee S.D."/>
        </authorList>
    </citation>
    <scope>NUCLEOTIDE SEQUENCE [LARGE SCALE GENOMIC DNA]</scope>
    <source>
        <strain evidence="10">KCTC 39840</strain>
    </source>
</reference>
<dbReference type="Gene3D" id="3.30.70.20">
    <property type="match status" value="1"/>
</dbReference>
<keyword evidence="7" id="KW-0003">3Fe-4S</keyword>
<reference evidence="9 10" key="2">
    <citation type="submission" date="2023-10" db="EMBL/GenBank/DDBJ databases">
        <authorList>
            <person name="Han X.F."/>
        </authorList>
    </citation>
    <scope>NUCLEOTIDE SEQUENCE [LARGE SCALE GENOMIC DNA]</scope>
    <source>
        <strain evidence="9 10">KCTC 39840</strain>
    </source>
</reference>
<name>A0ABU4HIA0_9ACTN</name>
<keyword evidence="10" id="KW-1185">Reference proteome</keyword>
<keyword evidence="2 8" id="KW-0813">Transport</keyword>
<evidence type="ECO:0000256" key="2">
    <source>
        <dbReference type="ARBA" id="ARBA00022448"/>
    </source>
</evidence>